<evidence type="ECO:0000256" key="5">
    <source>
        <dbReference type="SAM" id="MobiDB-lite"/>
    </source>
</evidence>
<dbReference type="PRINTS" id="PR01021">
    <property type="entry name" value="OMPADOMAIN"/>
</dbReference>
<evidence type="ECO:0000256" key="1">
    <source>
        <dbReference type="ARBA" id="ARBA00004442"/>
    </source>
</evidence>
<sequence length="178" mass="19251">MKIIKAQFLLFAILFAVAALPACKAKKPLVTKPAVSYPPDPAPAPKETPAPAPAPVQKETPPPPVAKPDYNFSNIQFEFNSGILKTESYPILDKAAAEMKKDPTVKFVLNGNSSAEGSYDHNMALSVERANSVKLYLVNTGIAGDNLSIKGYGESKPIADNTTEDGRKLNRRVEIKKQ</sequence>
<feature type="compositionally biased region" description="Pro residues" evidence="5">
    <location>
        <begin position="40"/>
        <end position="66"/>
    </location>
</feature>
<dbReference type="Proteomes" id="UP000215002">
    <property type="component" value="Chromosome"/>
</dbReference>
<dbReference type="KEGG" id="muc:MuYL_1191"/>
<evidence type="ECO:0000313" key="8">
    <source>
        <dbReference type="EMBL" id="ASU33091.1"/>
    </source>
</evidence>
<accession>A0A223NUA6</accession>
<dbReference type="PRINTS" id="PR01023">
    <property type="entry name" value="NAFLGMOTY"/>
</dbReference>
<dbReference type="RefSeq" id="WP_094569596.1">
    <property type="nucleotide sequence ID" value="NZ_CP022743.1"/>
</dbReference>
<organism evidence="8 9">
    <name type="scientific">Mucilaginibacter xinganensis</name>
    <dbReference type="NCBI Taxonomy" id="1234841"/>
    <lineage>
        <taxon>Bacteria</taxon>
        <taxon>Pseudomonadati</taxon>
        <taxon>Bacteroidota</taxon>
        <taxon>Sphingobacteriia</taxon>
        <taxon>Sphingobacteriales</taxon>
        <taxon>Sphingobacteriaceae</taxon>
        <taxon>Mucilaginibacter</taxon>
    </lineage>
</organism>
<dbReference type="InterPro" id="IPR036737">
    <property type="entry name" value="OmpA-like_sf"/>
</dbReference>
<dbReference type="SUPFAM" id="SSF103088">
    <property type="entry name" value="OmpA-like"/>
    <property type="match status" value="1"/>
</dbReference>
<keyword evidence="2 4" id="KW-0472">Membrane</keyword>
<feature type="domain" description="OmpA-like" evidence="7">
    <location>
        <begin position="65"/>
        <end position="178"/>
    </location>
</feature>
<evidence type="ECO:0000256" key="3">
    <source>
        <dbReference type="ARBA" id="ARBA00023237"/>
    </source>
</evidence>
<dbReference type="PANTHER" id="PTHR30329">
    <property type="entry name" value="STATOR ELEMENT OF FLAGELLAR MOTOR COMPLEX"/>
    <property type="match status" value="1"/>
</dbReference>
<reference evidence="8 9" key="1">
    <citation type="submission" date="2017-08" db="EMBL/GenBank/DDBJ databases">
        <title>Complete genome sequence of Mucilaginibacter sp. strain BJC16-A31.</title>
        <authorList>
            <consortium name="Henan University of Science and Technology"/>
            <person name="You X."/>
        </authorList>
    </citation>
    <scope>NUCLEOTIDE SEQUENCE [LARGE SCALE GENOMIC DNA]</scope>
    <source>
        <strain evidence="8 9">BJC16-A31</strain>
    </source>
</reference>
<evidence type="ECO:0000256" key="6">
    <source>
        <dbReference type="SAM" id="SignalP"/>
    </source>
</evidence>
<protein>
    <recommendedName>
        <fullName evidence="7">OmpA-like domain-containing protein</fullName>
    </recommendedName>
</protein>
<keyword evidence="9" id="KW-1185">Reference proteome</keyword>
<name>A0A223NUA6_9SPHI</name>
<dbReference type="InterPro" id="IPR006665">
    <property type="entry name" value="OmpA-like"/>
</dbReference>
<dbReference type="EMBL" id="CP022743">
    <property type="protein sequence ID" value="ASU33091.1"/>
    <property type="molecule type" value="Genomic_DNA"/>
</dbReference>
<dbReference type="GO" id="GO:0009279">
    <property type="term" value="C:cell outer membrane"/>
    <property type="evidence" value="ECO:0007669"/>
    <property type="project" value="UniProtKB-SubCell"/>
</dbReference>
<dbReference type="PANTHER" id="PTHR30329:SF21">
    <property type="entry name" value="LIPOPROTEIN YIAD-RELATED"/>
    <property type="match status" value="1"/>
</dbReference>
<keyword evidence="6" id="KW-0732">Signal</keyword>
<dbReference type="InterPro" id="IPR050330">
    <property type="entry name" value="Bact_OuterMem_StrucFunc"/>
</dbReference>
<feature type="compositionally biased region" description="Basic and acidic residues" evidence="5">
    <location>
        <begin position="164"/>
        <end position="178"/>
    </location>
</feature>
<feature type="signal peptide" evidence="6">
    <location>
        <begin position="1"/>
        <end position="18"/>
    </location>
</feature>
<feature type="region of interest" description="Disordered" evidence="5">
    <location>
        <begin position="40"/>
        <end position="67"/>
    </location>
</feature>
<proteinExistence type="predicted"/>
<comment type="subcellular location">
    <subcellularLocation>
        <location evidence="1">Cell outer membrane</location>
    </subcellularLocation>
</comment>
<evidence type="ECO:0000313" key="9">
    <source>
        <dbReference type="Proteomes" id="UP000215002"/>
    </source>
</evidence>
<feature type="region of interest" description="Disordered" evidence="5">
    <location>
        <begin position="155"/>
        <end position="178"/>
    </location>
</feature>
<evidence type="ECO:0000256" key="2">
    <source>
        <dbReference type="ARBA" id="ARBA00023136"/>
    </source>
</evidence>
<keyword evidence="3" id="KW-0998">Cell outer membrane</keyword>
<dbReference type="CDD" id="cd07185">
    <property type="entry name" value="OmpA_C-like"/>
    <property type="match status" value="1"/>
</dbReference>
<dbReference type="AlphaFoldDB" id="A0A223NUA6"/>
<gene>
    <name evidence="8" type="ORF">MuYL_1191</name>
</gene>
<evidence type="ECO:0000256" key="4">
    <source>
        <dbReference type="PROSITE-ProRule" id="PRU00473"/>
    </source>
</evidence>
<dbReference type="Pfam" id="PF00691">
    <property type="entry name" value="OmpA"/>
    <property type="match status" value="1"/>
</dbReference>
<feature type="chain" id="PRO_5012759094" description="OmpA-like domain-containing protein" evidence="6">
    <location>
        <begin position="19"/>
        <end position="178"/>
    </location>
</feature>
<dbReference type="PROSITE" id="PS51123">
    <property type="entry name" value="OMPA_2"/>
    <property type="match status" value="1"/>
</dbReference>
<dbReference type="Gene3D" id="3.30.1330.60">
    <property type="entry name" value="OmpA-like domain"/>
    <property type="match status" value="1"/>
</dbReference>
<evidence type="ECO:0000259" key="7">
    <source>
        <dbReference type="PROSITE" id="PS51123"/>
    </source>
</evidence>
<dbReference type="OrthoDB" id="9782229at2"/>
<dbReference type="InterPro" id="IPR006664">
    <property type="entry name" value="OMP_bac"/>
</dbReference>